<evidence type="ECO:0000313" key="2">
    <source>
        <dbReference type="EMBL" id="TWH62308.1"/>
    </source>
</evidence>
<evidence type="ECO:0000313" key="3">
    <source>
        <dbReference type="Proteomes" id="UP000319825"/>
    </source>
</evidence>
<protein>
    <submittedName>
        <fullName evidence="2">Uncharacterized protein</fullName>
    </submittedName>
</protein>
<evidence type="ECO:0000256" key="1">
    <source>
        <dbReference type="SAM" id="SignalP"/>
    </source>
</evidence>
<name>A0A562HV16_MICOL</name>
<organism evidence="2 3">
    <name type="scientific">Micromonospora olivasterospora</name>
    <dbReference type="NCBI Taxonomy" id="1880"/>
    <lineage>
        <taxon>Bacteria</taxon>
        <taxon>Bacillati</taxon>
        <taxon>Actinomycetota</taxon>
        <taxon>Actinomycetes</taxon>
        <taxon>Micromonosporales</taxon>
        <taxon>Micromonosporaceae</taxon>
        <taxon>Micromonospora</taxon>
    </lineage>
</organism>
<dbReference type="Proteomes" id="UP000319825">
    <property type="component" value="Unassembled WGS sequence"/>
</dbReference>
<feature type="signal peptide" evidence="1">
    <location>
        <begin position="1"/>
        <end position="22"/>
    </location>
</feature>
<keyword evidence="1" id="KW-0732">Signal</keyword>
<comment type="caution">
    <text evidence="2">The sequence shown here is derived from an EMBL/GenBank/DDBJ whole genome shotgun (WGS) entry which is preliminary data.</text>
</comment>
<gene>
    <name evidence="2" type="ORF">JD77_06359</name>
</gene>
<dbReference type="EMBL" id="VLKE01000002">
    <property type="protein sequence ID" value="TWH62308.1"/>
    <property type="molecule type" value="Genomic_DNA"/>
</dbReference>
<keyword evidence="3" id="KW-1185">Reference proteome</keyword>
<proteinExistence type="predicted"/>
<reference evidence="2 3" key="1">
    <citation type="submission" date="2019-07" db="EMBL/GenBank/DDBJ databases">
        <title>R&amp;d 2014.</title>
        <authorList>
            <person name="Klenk H.-P."/>
        </authorList>
    </citation>
    <scope>NUCLEOTIDE SEQUENCE [LARGE SCALE GENOMIC DNA]</scope>
    <source>
        <strain evidence="2 3">DSM 43868</strain>
    </source>
</reference>
<accession>A0A562HV16</accession>
<feature type="chain" id="PRO_5039599697" evidence="1">
    <location>
        <begin position="23"/>
        <end position="40"/>
    </location>
</feature>
<sequence length="40" mass="3835">MRMLRIALGLAAVLALSGLVGAGVATAAPADTTRQGVPGS</sequence>
<dbReference type="AlphaFoldDB" id="A0A562HV16"/>